<dbReference type="Gene3D" id="3.20.80.10">
    <property type="entry name" value="Regulatory factor, effector binding domain"/>
    <property type="match status" value="1"/>
</dbReference>
<dbReference type="PANTHER" id="PTHR36444:SF3">
    <property type="entry name" value="TRANSCRIPTIONAL ACTIVATOR, PUTATIVE-RELATED"/>
    <property type="match status" value="1"/>
</dbReference>
<dbReference type="InterPro" id="IPR010499">
    <property type="entry name" value="AraC_E-bd"/>
</dbReference>
<evidence type="ECO:0000313" key="2">
    <source>
        <dbReference type="EMBL" id="MBO3116949.1"/>
    </source>
</evidence>
<proteinExistence type="predicted"/>
<dbReference type="InterPro" id="IPR053182">
    <property type="entry name" value="YobU-like_regulator"/>
</dbReference>
<dbReference type="PANTHER" id="PTHR36444">
    <property type="entry name" value="TRANSCRIPTIONAL REGULATOR PROTEIN YOBU-RELATED"/>
    <property type="match status" value="1"/>
</dbReference>
<evidence type="ECO:0000313" key="3">
    <source>
        <dbReference type="Proteomes" id="UP000676776"/>
    </source>
</evidence>
<dbReference type="Pfam" id="PF14526">
    <property type="entry name" value="Cass2"/>
    <property type="match status" value="1"/>
</dbReference>
<sequence length="155" mass="17852">MNPSVLDVSEKVLIGMSDTILMSESHKIGQLWQKFMPNKHLIKNTINNHHFAVQVYNSENTMDKPFQIWATIEVSEANTIPAEMDVVTIPNGLYAKFTLRGMEIGRLYQDIMTTWLPSSGYIIDNRPHFQIMDERYKNNSTSSEEDVYVPITKLN</sequence>
<evidence type="ECO:0000259" key="1">
    <source>
        <dbReference type="SMART" id="SM00871"/>
    </source>
</evidence>
<gene>
    <name evidence="2" type="ORF">J4050_09330</name>
</gene>
<keyword evidence="3" id="KW-1185">Reference proteome</keyword>
<reference evidence="2 3" key="1">
    <citation type="submission" date="2021-03" db="EMBL/GenBank/DDBJ databases">
        <title>Winogradskyella sp. nov., isolated from costal sediment.</title>
        <authorList>
            <person name="Gao C."/>
        </authorList>
    </citation>
    <scope>NUCLEOTIDE SEQUENCE [LARGE SCALE GENOMIC DNA]</scope>
    <source>
        <strain evidence="2 3">DF17</strain>
    </source>
</reference>
<dbReference type="Proteomes" id="UP000676776">
    <property type="component" value="Unassembled WGS sequence"/>
</dbReference>
<protein>
    <submittedName>
        <fullName evidence="2">GyrI-like domain-containing protein</fullName>
    </submittedName>
</protein>
<dbReference type="InterPro" id="IPR029441">
    <property type="entry name" value="Cass2"/>
</dbReference>
<feature type="domain" description="AraC effector-binding" evidence="1">
    <location>
        <begin position="1"/>
        <end position="152"/>
    </location>
</feature>
<dbReference type="RefSeq" id="WP_208154310.1">
    <property type="nucleotide sequence ID" value="NZ_JAGEVF010000006.1"/>
</dbReference>
<comment type="caution">
    <text evidence="2">The sequence shown here is derived from an EMBL/GenBank/DDBJ whole genome shotgun (WGS) entry which is preliminary data.</text>
</comment>
<name>A0ABS3T3V0_9FLAO</name>
<dbReference type="SUPFAM" id="SSF55136">
    <property type="entry name" value="Probable bacterial effector-binding domain"/>
    <property type="match status" value="1"/>
</dbReference>
<dbReference type="SMART" id="SM00871">
    <property type="entry name" value="AraC_E_bind"/>
    <property type="match status" value="1"/>
</dbReference>
<accession>A0ABS3T3V0</accession>
<organism evidence="2 3">
    <name type="scientific">Winogradskyella pelagia</name>
    <dbReference type="NCBI Taxonomy" id="2819984"/>
    <lineage>
        <taxon>Bacteria</taxon>
        <taxon>Pseudomonadati</taxon>
        <taxon>Bacteroidota</taxon>
        <taxon>Flavobacteriia</taxon>
        <taxon>Flavobacteriales</taxon>
        <taxon>Flavobacteriaceae</taxon>
        <taxon>Winogradskyella</taxon>
    </lineage>
</organism>
<dbReference type="InterPro" id="IPR011256">
    <property type="entry name" value="Reg_factor_effector_dom_sf"/>
</dbReference>
<dbReference type="EMBL" id="JAGEVF010000006">
    <property type="protein sequence ID" value="MBO3116949.1"/>
    <property type="molecule type" value="Genomic_DNA"/>
</dbReference>